<comment type="domain">
    <text evidence="7">The DHHC domain is required for palmitoyltransferase activity.</text>
</comment>
<dbReference type="AlphaFoldDB" id="E4X5F3"/>
<evidence type="ECO:0000256" key="6">
    <source>
        <dbReference type="ARBA" id="ARBA00023315"/>
    </source>
</evidence>
<evidence type="ECO:0000256" key="4">
    <source>
        <dbReference type="ARBA" id="ARBA00022989"/>
    </source>
</evidence>
<evidence type="ECO:0000259" key="8">
    <source>
        <dbReference type="Pfam" id="PF01529"/>
    </source>
</evidence>
<dbReference type="InterPro" id="IPR001594">
    <property type="entry name" value="Palmitoyltrfase_DHHC"/>
</dbReference>
<dbReference type="GO" id="GO:0016020">
    <property type="term" value="C:membrane"/>
    <property type="evidence" value="ECO:0007669"/>
    <property type="project" value="UniProtKB-SubCell"/>
</dbReference>
<dbReference type="Pfam" id="PF01529">
    <property type="entry name" value="DHHC"/>
    <property type="match status" value="1"/>
</dbReference>
<evidence type="ECO:0000313" key="9">
    <source>
        <dbReference type="EMBL" id="CBY18522.1"/>
    </source>
</evidence>
<keyword evidence="10" id="KW-1185">Reference proteome</keyword>
<name>E4X5F3_OIKDI</name>
<dbReference type="GO" id="GO:0019706">
    <property type="term" value="F:protein-cysteine S-palmitoyltransferase activity"/>
    <property type="evidence" value="ECO:0007669"/>
    <property type="project" value="UniProtKB-EC"/>
</dbReference>
<dbReference type="EC" id="2.3.1.225" evidence="7"/>
<evidence type="ECO:0000256" key="1">
    <source>
        <dbReference type="ARBA" id="ARBA00004141"/>
    </source>
</evidence>
<evidence type="ECO:0000313" key="10">
    <source>
        <dbReference type="Proteomes" id="UP000001307"/>
    </source>
</evidence>
<dbReference type="FunCoup" id="E4X5F3">
    <property type="interactions" value="9"/>
</dbReference>
<feature type="transmembrane region" description="Helical" evidence="7">
    <location>
        <begin position="7"/>
        <end position="31"/>
    </location>
</feature>
<feature type="transmembrane region" description="Helical" evidence="7">
    <location>
        <begin position="37"/>
        <end position="56"/>
    </location>
</feature>
<dbReference type="InterPro" id="IPR039859">
    <property type="entry name" value="PFA4/ZDH16/20/ERF2-like"/>
</dbReference>
<gene>
    <name evidence="9" type="ORF">GSOID_T00002388001</name>
</gene>
<dbReference type="PROSITE" id="PS50216">
    <property type="entry name" value="DHHC"/>
    <property type="match status" value="1"/>
</dbReference>
<evidence type="ECO:0000256" key="5">
    <source>
        <dbReference type="ARBA" id="ARBA00023136"/>
    </source>
</evidence>
<comment type="similarity">
    <text evidence="7">Belongs to the DHHC palmitoyltransferase family.</text>
</comment>
<dbReference type="EMBL" id="FN653025">
    <property type="protein sequence ID" value="CBY18522.1"/>
    <property type="molecule type" value="Genomic_DNA"/>
</dbReference>
<keyword evidence="5 7" id="KW-0472">Membrane</keyword>
<feature type="domain" description="Palmitoyltransferase DHHC" evidence="8">
    <location>
        <begin position="121"/>
        <end position="232"/>
    </location>
</feature>
<evidence type="ECO:0000256" key="2">
    <source>
        <dbReference type="ARBA" id="ARBA00022679"/>
    </source>
</evidence>
<reference evidence="9" key="1">
    <citation type="journal article" date="2010" name="Science">
        <title>Plasticity of animal genome architecture unmasked by rapid evolution of a pelagic tunicate.</title>
        <authorList>
            <person name="Denoeud F."/>
            <person name="Henriet S."/>
            <person name="Mungpakdee S."/>
            <person name="Aury J.M."/>
            <person name="Da Silva C."/>
            <person name="Brinkmann H."/>
            <person name="Mikhaleva J."/>
            <person name="Olsen L.C."/>
            <person name="Jubin C."/>
            <person name="Canestro C."/>
            <person name="Bouquet J.M."/>
            <person name="Danks G."/>
            <person name="Poulain J."/>
            <person name="Campsteijn C."/>
            <person name="Adamski M."/>
            <person name="Cross I."/>
            <person name="Yadetie F."/>
            <person name="Muffato M."/>
            <person name="Louis A."/>
            <person name="Butcher S."/>
            <person name="Tsagkogeorga G."/>
            <person name="Konrad A."/>
            <person name="Singh S."/>
            <person name="Jensen M.F."/>
            <person name="Cong E.H."/>
            <person name="Eikeseth-Otteraa H."/>
            <person name="Noel B."/>
            <person name="Anthouard V."/>
            <person name="Porcel B.M."/>
            <person name="Kachouri-Lafond R."/>
            <person name="Nishino A."/>
            <person name="Ugolini M."/>
            <person name="Chourrout P."/>
            <person name="Nishida H."/>
            <person name="Aasland R."/>
            <person name="Huzurbazar S."/>
            <person name="Westhof E."/>
            <person name="Delsuc F."/>
            <person name="Lehrach H."/>
            <person name="Reinhardt R."/>
            <person name="Weissenbach J."/>
            <person name="Roy S.W."/>
            <person name="Artiguenave F."/>
            <person name="Postlethwait J.H."/>
            <person name="Manak J.R."/>
            <person name="Thompson E.M."/>
            <person name="Jaillon O."/>
            <person name="Du Pasquier L."/>
            <person name="Boudinot P."/>
            <person name="Liberles D.A."/>
            <person name="Volff J.N."/>
            <person name="Philippe H."/>
            <person name="Lenhard B."/>
            <person name="Roest Crollius H."/>
            <person name="Wincker P."/>
            <person name="Chourrout D."/>
        </authorList>
    </citation>
    <scope>NUCLEOTIDE SEQUENCE [LARGE SCALE GENOMIC DNA]</scope>
</reference>
<sequence>MLISDIGGLICAALVYLSVGYANFVVIFHIASPCFSLPTALTFCIIFAVFSLGLVASHIQCMITDPGYVPVPDVKIDFSDTGSRKIRDDDWTVCQRCEINPSLSLRSRFKRKTRANLHPWWRPPRAYHCKVCKRCVRKMDHHCPWVNNCVGEKNQRFFVLFLVYTLLLCGVAGLVIALSWRKIWGMDMSAHAPHAIGLLMEASLMGMFSIMILTDQISSIISDETAVENMKRSRGKLAAKSANAQKPTPVALLRGVFGPGAYWTWLIPGPKRSTSYVHLI</sequence>
<protein>
    <recommendedName>
        <fullName evidence="7">Palmitoyltransferase</fullName>
        <ecNumber evidence="7">2.3.1.225</ecNumber>
    </recommendedName>
</protein>
<feature type="transmembrane region" description="Helical" evidence="7">
    <location>
        <begin position="192"/>
        <end position="213"/>
    </location>
</feature>
<evidence type="ECO:0000256" key="7">
    <source>
        <dbReference type="RuleBase" id="RU079119"/>
    </source>
</evidence>
<keyword evidence="4 7" id="KW-1133">Transmembrane helix</keyword>
<accession>E4X5F3</accession>
<dbReference type="OrthoDB" id="331948at2759"/>
<keyword evidence="6 7" id="KW-0012">Acyltransferase</keyword>
<dbReference type="PANTHER" id="PTHR12246">
    <property type="entry name" value="PALMITOYLTRANSFERASE ZDHHC16"/>
    <property type="match status" value="1"/>
</dbReference>
<comment type="subcellular location">
    <subcellularLocation>
        <location evidence="1">Membrane</location>
        <topology evidence="1">Multi-pass membrane protein</topology>
    </subcellularLocation>
</comment>
<feature type="transmembrane region" description="Helical" evidence="7">
    <location>
        <begin position="157"/>
        <end position="180"/>
    </location>
</feature>
<dbReference type="Proteomes" id="UP000001307">
    <property type="component" value="Unassembled WGS sequence"/>
</dbReference>
<keyword evidence="3 7" id="KW-0812">Transmembrane</keyword>
<comment type="catalytic activity">
    <reaction evidence="7">
        <text>L-cysteinyl-[protein] + hexadecanoyl-CoA = S-hexadecanoyl-L-cysteinyl-[protein] + CoA</text>
        <dbReference type="Rhea" id="RHEA:36683"/>
        <dbReference type="Rhea" id="RHEA-COMP:10131"/>
        <dbReference type="Rhea" id="RHEA-COMP:11032"/>
        <dbReference type="ChEBI" id="CHEBI:29950"/>
        <dbReference type="ChEBI" id="CHEBI:57287"/>
        <dbReference type="ChEBI" id="CHEBI:57379"/>
        <dbReference type="ChEBI" id="CHEBI:74151"/>
        <dbReference type="EC" id="2.3.1.225"/>
    </reaction>
</comment>
<organism evidence="9">
    <name type="scientific">Oikopleura dioica</name>
    <name type="common">Tunicate</name>
    <dbReference type="NCBI Taxonomy" id="34765"/>
    <lineage>
        <taxon>Eukaryota</taxon>
        <taxon>Metazoa</taxon>
        <taxon>Chordata</taxon>
        <taxon>Tunicata</taxon>
        <taxon>Appendicularia</taxon>
        <taxon>Copelata</taxon>
        <taxon>Oikopleuridae</taxon>
        <taxon>Oikopleura</taxon>
    </lineage>
</organism>
<evidence type="ECO:0000256" key="3">
    <source>
        <dbReference type="ARBA" id="ARBA00022692"/>
    </source>
</evidence>
<dbReference type="InParanoid" id="E4X5F3"/>
<keyword evidence="2 7" id="KW-0808">Transferase</keyword>
<proteinExistence type="inferred from homology"/>